<gene>
    <name evidence="2" type="ORF">PPRIM_AZ9-3.1.T1240032</name>
</gene>
<dbReference type="Proteomes" id="UP000688137">
    <property type="component" value="Unassembled WGS sequence"/>
</dbReference>
<proteinExistence type="predicted"/>
<evidence type="ECO:0000256" key="1">
    <source>
        <dbReference type="SAM" id="Coils"/>
    </source>
</evidence>
<accession>A0A8S1PNZ0</accession>
<comment type="caution">
    <text evidence="2">The sequence shown here is derived from an EMBL/GenBank/DDBJ whole genome shotgun (WGS) entry which is preliminary data.</text>
</comment>
<feature type="coiled-coil region" evidence="1">
    <location>
        <begin position="156"/>
        <end position="204"/>
    </location>
</feature>
<sequence length="225" mass="26658">MLVGKRKYFEDEPNETKNPTFALRRRITQDRNLETLCQARKRLTQQNLAIIQEKYPQIQQTDILRLLEDFDNNVEMVFEILGQKASIPQKFEIGDADFDNYKKALKEELLKRLQQSQNIQSAYQVIQLCFDAFEQKLGEKFQSNTQRLEDENKLLKQAFLKQHKRLEKIRVEAENKEKQNQNLIKSLTEENKQQQQINNNLTILLIQAQQNNTVSTINNINNDIY</sequence>
<name>A0A8S1PNZ0_PARPR</name>
<evidence type="ECO:0000313" key="2">
    <source>
        <dbReference type="EMBL" id="CAD8104489.1"/>
    </source>
</evidence>
<dbReference type="EMBL" id="CAJJDM010000127">
    <property type="protein sequence ID" value="CAD8104489.1"/>
    <property type="molecule type" value="Genomic_DNA"/>
</dbReference>
<dbReference type="OMA" id="VIQLCFD"/>
<evidence type="ECO:0000313" key="3">
    <source>
        <dbReference type="Proteomes" id="UP000688137"/>
    </source>
</evidence>
<keyword evidence="1" id="KW-0175">Coiled coil</keyword>
<dbReference type="AlphaFoldDB" id="A0A8S1PNZ0"/>
<reference evidence="2" key="1">
    <citation type="submission" date="2021-01" db="EMBL/GenBank/DDBJ databases">
        <authorList>
            <consortium name="Genoscope - CEA"/>
            <person name="William W."/>
        </authorList>
    </citation>
    <scope>NUCLEOTIDE SEQUENCE</scope>
</reference>
<organism evidence="2 3">
    <name type="scientific">Paramecium primaurelia</name>
    <dbReference type="NCBI Taxonomy" id="5886"/>
    <lineage>
        <taxon>Eukaryota</taxon>
        <taxon>Sar</taxon>
        <taxon>Alveolata</taxon>
        <taxon>Ciliophora</taxon>
        <taxon>Intramacronucleata</taxon>
        <taxon>Oligohymenophorea</taxon>
        <taxon>Peniculida</taxon>
        <taxon>Parameciidae</taxon>
        <taxon>Paramecium</taxon>
    </lineage>
</organism>
<keyword evidence="3" id="KW-1185">Reference proteome</keyword>
<protein>
    <submittedName>
        <fullName evidence="2">Uncharacterized protein</fullName>
    </submittedName>
</protein>